<dbReference type="EMBL" id="JBDIVE010000002">
    <property type="protein sequence ID" value="MEN3067622.1"/>
    <property type="molecule type" value="Genomic_DNA"/>
</dbReference>
<dbReference type="RefSeq" id="WP_345918392.1">
    <property type="nucleotide sequence ID" value="NZ_JBDIVE010000002.1"/>
</dbReference>
<evidence type="ECO:0000313" key="2">
    <source>
        <dbReference type="EMBL" id="MEN3067622.1"/>
    </source>
</evidence>
<accession>A0ABU9YV82</accession>
<feature type="compositionally biased region" description="Low complexity" evidence="1">
    <location>
        <begin position="87"/>
        <end position="103"/>
    </location>
</feature>
<evidence type="ECO:0000256" key="1">
    <source>
        <dbReference type="SAM" id="MobiDB-lite"/>
    </source>
</evidence>
<gene>
    <name evidence="2" type="ORF">ABDB84_03960</name>
</gene>
<organism evidence="2 3">
    <name type="scientific">Uliginosibacterium sediminicola</name>
    <dbReference type="NCBI Taxonomy" id="2024550"/>
    <lineage>
        <taxon>Bacteria</taxon>
        <taxon>Pseudomonadati</taxon>
        <taxon>Pseudomonadota</taxon>
        <taxon>Betaproteobacteria</taxon>
        <taxon>Rhodocyclales</taxon>
        <taxon>Zoogloeaceae</taxon>
        <taxon>Uliginosibacterium</taxon>
    </lineage>
</organism>
<reference evidence="2 3" key="1">
    <citation type="journal article" date="2018" name="Int. J. Syst. Evol. Microbiol.">
        <title>Uliginosibacterium sediminicola sp. nov., isolated from freshwater sediment.</title>
        <authorList>
            <person name="Hwang W.M."/>
            <person name="Kim S.M."/>
            <person name="Kang K."/>
            <person name="Ahn T.Y."/>
        </authorList>
    </citation>
    <scope>NUCLEOTIDE SEQUENCE [LARGE SCALE GENOMIC DNA]</scope>
    <source>
        <strain evidence="2 3">M1-21</strain>
    </source>
</reference>
<name>A0ABU9YV82_9RHOO</name>
<dbReference type="Proteomes" id="UP001410394">
    <property type="component" value="Unassembled WGS sequence"/>
</dbReference>
<proteinExistence type="predicted"/>
<protein>
    <submittedName>
        <fullName evidence="2">DUF3108 domain-containing protein</fullName>
    </submittedName>
</protein>
<keyword evidence="3" id="KW-1185">Reference proteome</keyword>
<dbReference type="Pfam" id="PF11306">
    <property type="entry name" value="DUF3108"/>
    <property type="match status" value="1"/>
</dbReference>
<feature type="region of interest" description="Disordered" evidence="1">
    <location>
        <begin position="75"/>
        <end position="103"/>
    </location>
</feature>
<evidence type="ECO:0000313" key="3">
    <source>
        <dbReference type="Proteomes" id="UP001410394"/>
    </source>
</evidence>
<dbReference type="InterPro" id="IPR021457">
    <property type="entry name" value="DUF3108"/>
</dbReference>
<comment type="caution">
    <text evidence="2">The sequence shown here is derived from an EMBL/GenBank/DDBJ whole genome shotgun (WGS) entry which is preliminary data.</text>
</comment>
<sequence>MAVVASLLVHGAALLMPGGPWFEDTPTEPPSPLSAHLVAVPAPSAAAPKPARPHKPAPRLPVAEATAAAPVAALPPDAQSSAPDTPASPVLAEASAAPAEASAAPAEPALDLAQWAGQGRVRYQSSYFGLAVSAEQTWSHDDAQFSASLRGSVAIKGELLRQESSGHIAAGRPVSEQFRETFNKSAYETTFDADGTRVHQLRRGDAREVPTGGYALDMLALMHFMGLQPRDTPNFDIFVVTFRGSVSRVTVVQMPPEDIDLPLGRVPARRFHAEGRGGALKIDIWLAVDWRNAPLRVRVADEGGTYDLKAEEVEIDGQRVATAPPPSSGE</sequence>